<evidence type="ECO:0000313" key="1">
    <source>
        <dbReference type="EMBL" id="CAG8719894.1"/>
    </source>
</evidence>
<proteinExistence type="predicted"/>
<sequence length="214" mass="23917">GTEAAIFKLDPQNNEILPTWINPDGSRKGSDDWLSPKNGVAHVRVFTTKIEENIEDFDQEELGGLVFLTGVYNNTPGSKSPTTHSANPKILCAVVVRIKARPQTADLPPNSATQTDNSAAYDATQNDVNDVNTPYVPTSAVPSEVFRCDCGWIGENDHEFFGTEEEQARALEEERRQRMAWANHIVAERERQRLRQGLEARKPHLVLPKNFPIP</sequence>
<dbReference type="EMBL" id="CAJVPT010038343">
    <property type="protein sequence ID" value="CAG8719894.1"/>
    <property type="molecule type" value="Genomic_DNA"/>
</dbReference>
<gene>
    <name evidence="1" type="ORF">ACOLOM_LOCUS11086</name>
</gene>
<name>A0ACA9PWW6_9GLOM</name>
<dbReference type="Proteomes" id="UP000789525">
    <property type="component" value="Unassembled WGS sequence"/>
</dbReference>
<comment type="caution">
    <text evidence="1">The sequence shown here is derived from an EMBL/GenBank/DDBJ whole genome shotgun (WGS) entry which is preliminary data.</text>
</comment>
<organism evidence="1 2">
    <name type="scientific">Acaulospora colombiana</name>
    <dbReference type="NCBI Taxonomy" id="27376"/>
    <lineage>
        <taxon>Eukaryota</taxon>
        <taxon>Fungi</taxon>
        <taxon>Fungi incertae sedis</taxon>
        <taxon>Mucoromycota</taxon>
        <taxon>Glomeromycotina</taxon>
        <taxon>Glomeromycetes</taxon>
        <taxon>Diversisporales</taxon>
        <taxon>Acaulosporaceae</taxon>
        <taxon>Acaulospora</taxon>
    </lineage>
</organism>
<keyword evidence="2" id="KW-1185">Reference proteome</keyword>
<feature type="non-terminal residue" evidence="1">
    <location>
        <position position="214"/>
    </location>
</feature>
<reference evidence="1" key="1">
    <citation type="submission" date="2021-06" db="EMBL/GenBank/DDBJ databases">
        <authorList>
            <person name="Kallberg Y."/>
            <person name="Tangrot J."/>
            <person name="Rosling A."/>
        </authorList>
    </citation>
    <scope>NUCLEOTIDE SEQUENCE</scope>
    <source>
        <strain evidence="1">CL356</strain>
    </source>
</reference>
<accession>A0ACA9PWW6</accession>
<evidence type="ECO:0000313" key="2">
    <source>
        <dbReference type="Proteomes" id="UP000789525"/>
    </source>
</evidence>
<feature type="non-terminal residue" evidence="1">
    <location>
        <position position="1"/>
    </location>
</feature>
<protein>
    <submittedName>
        <fullName evidence="1">12959_t:CDS:1</fullName>
    </submittedName>
</protein>